<dbReference type="GO" id="GO:0005506">
    <property type="term" value="F:iron ion binding"/>
    <property type="evidence" value="ECO:0007669"/>
    <property type="project" value="InterPro"/>
</dbReference>
<keyword evidence="8" id="KW-0560">Oxidoreductase</keyword>
<comment type="subcellular location">
    <subcellularLocation>
        <location evidence="2">Membrane</location>
        <topology evidence="2">Single-pass membrane protein</topology>
    </subcellularLocation>
</comment>
<sequence>MAHNRSASSAGRIKILADMSDKYGPIFLVRFGMYPTVVVSSWEMSKECFTTNDRFLADRPSVAASKHLISTFFGFSTYGPYWRELRKISTLQLLSHRHLELVNHVAYSEIGNYIKGLHHCWMKSQNQIKQNCTAAAGSIPVDMTQVFGELTLNVVLKLIVGKSIFIKNGDQSHTDYSMEDQNKEEEEGHKLHNTIIEFFTLAGTSVASDVLPFLGWLDVDMDKRNTWRG</sequence>
<dbReference type="InterPro" id="IPR002401">
    <property type="entry name" value="Cyt_P450_E_grp-I"/>
</dbReference>
<evidence type="ECO:0000256" key="1">
    <source>
        <dbReference type="ARBA" id="ARBA00001971"/>
    </source>
</evidence>
<evidence type="ECO:0000256" key="10">
    <source>
        <dbReference type="ARBA" id="ARBA00023136"/>
    </source>
</evidence>
<dbReference type="SUPFAM" id="SSF48264">
    <property type="entry name" value="Cytochrome P450"/>
    <property type="match status" value="1"/>
</dbReference>
<evidence type="ECO:0000256" key="3">
    <source>
        <dbReference type="ARBA" id="ARBA00004913"/>
    </source>
</evidence>
<evidence type="ECO:0008006" key="13">
    <source>
        <dbReference type="Google" id="ProtNLM"/>
    </source>
</evidence>
<dbReference type="AlphaFoldDB" id="A0AA41S410"/>
<keyword evidence="7" id="KW-1133">Transmembrane helix</keyword>
<dbReference type="PANTHER" id="PTHR47947">
    <property type="entry name" value="CYTOCHROME P450 82C3-RELATED"/>
    <property type="match status" value="1"/>
</dbReference>
<keyword evidence="12" id="KW-1185">Reference proteome</keyword>
<keyword evidence="9" id="KW-0408">Iron</keyword>
<evidence type="ECO:0000313" key="11">
    <source>
        <dbReference type="EMBL" id="MCL7028241.1"/>
    </source>
</evidence>
<evidence type="ECO:0000256" key="7">
    <source>
        <dbReference type="ARBA" id="ARBA00022989"/>
    </source>
</evidence>
<evidence type="ECO:0000313" key="12">
    <source>
        <dbReference type="Proteomes" id="UP001177140"/>
    </source>
</evidence>
<evidence type="ECO:0000256" key="9">
    <source>
        <dbReference type="ARBA" id="ARBA00023004"/>
    </source>
</evidence>
<gene>
    <name evidence="11" type="ORF">MKW94_001405</name>
</gene>
<keyword evidence="6" id="KW-0479">Metal-binding</keyword>
<dbReference type="GO" id="GO:0020037">
    <property type="term" value="F:heme binding"/>
    <property type="evidence" value="ECO:0007669"/>
    <property type="project" value="InterPro"/>
</dbReference>
<dbReference type="InterPro" id="IPR001128">
    <property type="entry name" value="Cyt_P450"/>
</dbReference>
<evidence type="ECO:0000256" key="2">
    <source>
        <dbReference type="ARBA" id="ARBA00004167"/>
    </source>
</evidence>
<dbReference type="PANTHER" id="PTHR47947:SF26">
    <property type="entry name" value="CYTOCHROME P450"/>
    <property type="match status" value="1"/>
</dbReference>
<dbReference type="GO" id="GO:0016705">
    <property type="term" value="F:oxidoreductase activity, acting on paired donors, with incorporation or reduction of molecular oxygen"/>
    <property type="evidence" value="ECO:0007669"/>
    <property type="project" value="InterPro"/>
</dbReference>
<dbReference type="Pfam" id="PF00067">
    <property type="entry name" value="p450"/>
    <property type="match status" value="1"/>
</dbReference>
<organism evidence="11 12">
    <name type="scientific">Papaver nudicaule</name>
    <name type="common">Iceland poppy</name>
    <dbReference type="NCBI Taxonomy" id="74823"/>
    <lineage>
        <taxon>Eukaryota</taxon>
        <taxon>Viridiplantae</taxon>
        <taxon>Streptophyta</taxon>
        <taxon>Embryophyta</taxon>
        <taxon>Tracheophyta</taxon>
        <taxon>Spermatophyta</taxon>
        <taxon>Magnoliopsida</taxon>
        <taxon>Ranunculales</taxon>
        <taxon>Papaveraceae</taxon>
        <taxon>Papaveroideae</taxon>
        <taxon>Papaver</taxon>
    </lineage>
</organism>
<accession>A0AA41S410</accession>
<dbReference type="GO" id="GO:0004497">
    <property type="term" value="F:monooxygenase activity"/>
    <property type="evidence" value="ECO:0007669"/>
    <property type="project" value="InterPro"/>
</dbReference>
<reference evidence="11" key="1">
    <citation type="submission" date="2022-03" db="EMBL/GenBank/DDBJ databases">
        <title>A functionally conserved STORR gene fusion in Papaver species that diverged 16.8 million years ago.</title>
        <authorList>
            <person name="Catania T."/>
        </authorList>
    </citation>
    <scope>NUCLEOTIDE SEQUENCE</scope>
    <source>
        <strain evidence="11">S-191538</strain>
    </source>
</reference>
<dbReference type="EMBL" id="JAJJMA010077067">
    <property type="protein sequence ID" value="MCL7028241.1"/>
    <property type="molecule type" value="Genomic_DNA"/>
</dbReference>
<dbReference type="InterPro" id="IPR036396">
    <property type="entry name" value="Cyt_P450_sf"/>
</dbReference>
<evidence type="ECO:0000256" key="6">
    <source>
        <dbReference type="ARBA" id="ARBA00022723"/>
    </source>
</evidence>
<evidence type="ECO:0000256" key="4">
    <source>
        <dbReference type="ARBA" id="ARBA00022617"/>
    </source>
</evidence>
<dbReference type="GO" id="GO:0016020">
    <property type="term" value="C:membrane"/>
    <property type="evidence" value="ECO:0007669"/>
    <property type="project" value="UniProtKB-SubCell"/>
</dbReference>
<evidence type="ECO:0000256" key="8">
    <source>
        <dbReference type="ARBA" id="ARBA00023002"/>
    </source>
</evidence>
<proteinExistence type="predicted"/>
<dbReference type="PRINTS" id="PR00463">
    <property type="entry name" value="EP450I"/>
</dbReference>
<keyword evidence="5" id="KW-0812">Transmembrane</keyword>
<name>A0AA41S410_PAPNU</name>
<dbReference type="Gene3D" id="1.10.630.10">
    <property type="entry name" value="Cytochrome P450"/>
    <property type="match status" value="1"/>
</dbReference>
<keyword evidence="4" id="KW-0349">Heme</keyword>
<evidence type="ECO:0000256" key="5">
    <source>
        <dbReference type="ARBA" id="ARBA00022692"/>
    </source>
</evidence>
<dbReference type="Proteomes" id="UP001177140">
    <property type="component" value="Unassembled WGS sequence"/>
</dbReference>
<comment type="cofactor">
    <cofactor evidence="1">
        <name>heme</name>
        <dbReference type="ChEBI" id="CHEBI:30413"/>
    </cofactor>
</comment>
<keyword evidence="10" id="KW-0472">Membrane</keyword>
<comment type="caution">
    <text evidence="11">The sequence shown here is derived from an EMBL/GenBank/DDBJ whole genome shotgun (WGS) entry which is preliminary data.</text>
</comment>
<dbReference type="GO" id="GO:0033075">
    <property type="term" value="P:isoquinoline alkaloid biosynthetic process"/>
    <property type="evidence" value="ECO:0007669"/>
    <property type="project" value="UniProtKB-ARBA"/>
</dbReference>
<comment type="pathway">
    <text evidence="3">Alkaloid biosynthesis.</text>
</comment>
<dbReference type="InterPro" id="IPR050651">
    <property type="entry name" value="Plant_Cytochrome_P450_Monoox"/>
</dbReference>
<protein>
    <recommendedName>
        <fullName evidence="13">Cytochrome P450</fullName>
    </recommendedName>
</protein>